<dbReference type="GO" id="GO:0008757">
    <property type="term" value="F:S-adenosylmethionine-dependent methyltransferase activity"/>
    <property type="evidence" value="ECO:0007669"/>
    <property type="project" value="InterPro"/>
</dbReference>
<organism evidence="4 5">
    <name type="scientific">Nocardiopsis kunsanensis</name>
    <dbReference type="NCBI Taxonomy" id="141693"/>
    <lineage>
        <taxon>Bacteria</taxon>
        <taxon>Bacillati</taxon>
        <taxon>Actinomycetota</taxon>
        <taxon>Actinomycetes</taxon>
        <taxon>Streptosporangiales</taxon>
        <taxon>Nocardiopsidaceae</taxon>
        <taxon>Nocardiopsis</taxon>
    </lineage>
</organism>
<evidence type="ECO:0000313" key="4">
    <source>
        <dbReference type="EMBL" id="GHD26420.1"/>
    </source>
</evidence>
<dbReference type="PANTHER" id="PTHR47816">
    <property type="entry name" value="RIBOSOMAL RNA SMALL SUBUNIT METHYLTRANSFERASE C"/>
    <property type="match status" value="1"/>
</dbReference>
<evidence type="ECO:0000256" key="2">
    <source>
        <dbReference type="ARBA" id="ARBA00022679"/>
    </source>
</evidence>
<evidence type="ECO:0000259" key="3">
    <source>
        <dbReference type="Pfam" id="PF05175"/>
    </source>
</evidence>
<dbReference type="SUPFAM" id="SSF53335">
    <property type="entry name" value="S-adenosyl-L-methionine-dependent methyltransferases"/>
    <property type="match status" value="1"/>
</dbReference>
<sequence>MNRNEAEPFQEDPKDAEAVLLRALDEPDFPTEFSLLGRQWELIRGVFPGTLTAATEVMATHLPYPVGGRMLEVGSGAGVISVMAALAGVENVVSLDINSNAVTNTLRNAARHGVESKVDARLSDVYAALDPAEEFDVIFWNVPWTFVPSDFAMSTELHRAVFDPEYDGQRRMIQGARNHLAPSGRVFVGTADLKNEAALEMIAESASAELSMVKHVRRIEAQRVMEYHLMEVDYSR</sequence>
<keyword evidence="2" id="KW-0808">Transferase</keyword>
<proteinExistence type="predicted"/>
<comment type="caution">
    <text evidence="4">The sequence shown here is derived from an EMBL/GenBank/DDBJ whole genome shotgun (WGS) entry which is preliminary data.</text>
</comment>
<dbReference type="CDD" id="cd02440">
    <property type="entry name" value="AdoMet_MTases"/>
    <property type="match status" value="1"/>
</dbReference>
<dbReference type="AlphaFoldDB" id="A0A918XDY7"/>
<gene>
    <name evidence="4" type="ORF">GCM10007147_24360</name>
</gene>
<reference evidence="4 5" key="1">
    <citation type="journal article" date="2014" name="Int. J. Syst. Evol. Microbiol.">
        <title>Complete genome sequence of Corynebacterium casei LMG S-19264T (=DSM 44701T), isolated from a smear-ripened cheese.</title>
        <authorList>
            <consortium name="US DOE Joint Genome Institute (JGI-PGF)"/>
            <person name="Walter F."/>
            <person name="Albersmeier A."/>
            <person name="Kalinowski J."/>
            <person name="Ruckert C."/>
        </authorList>
    </citation>
    <scope>NUCLEOTIDE SEQUENCE [LARGE SCALE GENOMIC DNA]</scope>
    <source>
        <strain evidence="4 5">KCTC 19473</strain>
    </source>
</reference>
<dbReference type="GO" id="GO:0032259">
    <property type="term" value="P:methylation"/>
    <property type="evidence" value="ECO:0007669"/>
    <property type="project" value="UniProtKB-KW"/>
</dbReference>
<keyword evidence="1" id="KW-0489">Methyltransferase</keyword>
<dbReference type="EMBL" id="BMXL01000011">
    <property type="protein sequence ID" value="GHD26420.1"/>
    <property type="molecule type" value="Genomic_DNA"/>
</dbReference>
<dbReference type="PANTHER" id="PTHR47816:SF4">
    <property type="entry name" value="RIBOSOMAL RNA SMALL SUBUNIT METHYLTRANSFERASE C"/>
    <property type="match status" value="1"/>
</dbReference>
<dbReference type="RefSeq" id="WP_017577985.1">
    <property type="nucleotide sequence ID" value="NZ_BMXL01000011.1"/>
</dbReference>
<keyword evidence="5" id="KW-1185">Reference proteome</keyword>
<dbReference type="InterPro" id="IPR046977">
    <property type="entry name" value="RsmC/RlmG"/>
</dbReference>
<protein>
    <recommendedName>
        <fullName evidence="3">Methyltransferase small domain-containing protein</fullName>
    </recommendedName>
</protein>
<name>A0A918XDY7_9ACTN</name>
<dbReference type="Proteomes" id="UP000654947">
    <property type="component" value="Unassembled WGS sequence"/>
</dbReference>
<dbReference type="Gene3D" id="3.40.50.150">
    <property type="entry name" value="Vaccinia Virus protein VP39"/>
    <property type="match status" value="1"/>
</dbReference>
<dbReference type="InterPro" id="IPR029063">
    <property type="entry name" value="SAM-dependent_MTases_sf"/>
</dbReference>
<dbReference type="Pfam" id="PF05175">
    <property type="entry name" value="MTS"/>
    <property type="match status" value="1"/>
</dbReference>
<dbReference type="InterPro" id="IPR007848">
    <property type="entry name" value="Small_mtfrase_dom"/>
</dbReference>
<evidence type="ECO:0000313" key="5">
    <source>
        <dbReference type="Proteomes" id="UP000654947"/>
    </source>
</evidence>
<accession>A0A918XDY7</accession>
<feature type="domain" description="Methyltransferase small" evidence="3">
    <location>
        <begin position="49"/>
        <end position="200"/>
    </location>
</feature>
<evidence type="ECO:0000256" key="1">
    <source>
        <dbReference type="ARBA" id="ARBA00022603"/>
    </source>
</evidence>